<accession>A0A9W8J630</accession>
<dbReference type="EMBL" id="JANBPK010000894">
    <property type="protein sequence ID" value="KAJ2929131.1"/>
    <property type="molecule type" value="Genomic_DNA"/>
</dbReference>
<sequence>MRKTGIPEQNHPLLGDSIRLFDKIWVKRKDWDIATSSRIVPPLHPATPANSSGPTPSAKLTVDNRLMPSNAATGTLTTLSLPVAAHPSNKWLEELITQWSSGPPSQVETQCSHGIAILEALLGFDSPIAQISTETRDSWTCKVIGKAS</sequence>
<comment type="caution">
    <text evidence="1">The sequence shown here is derived from an EMBL/GenBank/DDBJ whole genome shotgun (WGS) entry which is preliminary data.</text>
</comment>
<keyword evidence="2" id="KW-1185">Reference proteome</keyword>
<feature type="non-terminal residue" evidence="1">
    <location>
        <position position="1"/>
    </location>
</feature>
<gene>
    <name evidence="1" type="ORF">H1R20_g7967</name>
</gene>
<name>A0A9W8J630_9AGAR</name>
<dbReference type="Proteomes" id="UP001140091">
    <property type="component" value="Unassembled WGS sequence"/>
</dbReference>
<proteinExistence type="predicted"/>
<evidence type="ECO:0000313" key="1">
    <source>
        <dbReference type="EMBL" id="KAJ2929131.1"/>
    </source>
</evidence>
<reference evidence="1" key="1">
    <citation type="submission" date="2022-06" db="EMBL/GenBank/DDBJ databases">
        <title>Genome Sequence of Candolleomyces eurysporus.</title>
        <authorList>
            <person name="Buettner E."/>
        </authorList>
    </citation>
    <scope>NUCLEOTIDE SEQUENCE</scope>
    <source>
        <strain evidence="1">VTCC 930004</strain>
    </source>
</reference>
<protein>
    <submittedName>
        <fullName evidence="1">Uncharacterized protein</fullName>
    </submittedName>
</protein>
<evidence type="ECO:0000313" key="2">
    <source>
        <dbReference type="Proteomes" id="UP001140091"/>
    </source>
</evidence>
<organism evidence="1 2">
    <name type="scientific">Candolleomyces eurysporus</name>
    <dbReference type="NCBI Taxonomy" id="2828524"/>
    <lineage>
        <taxon>Eukaryota</taxon>
        <taxon>Fungi</taxon>
        <taxon>Dikarya</taxon>
        <taxon>Basidiomycota</taxon>
        <taxon>Agaricomycotina</taxon>
        <taxon>Agaricomycetes</taxon>
        <taxon>Agaricomycetidae</taxon>
        <taxon>Agaricales</taxon>
        <taxon>Agaricineae</taxon>
        <taxon>Psathyrellaceae</taxon>
        <taxon>Candolleomyces</taxon>
    </lineage>
</organism>
<dbReference type="AlphaFoldDB" id="A0A9W8J630"/>